<dbReference type="PANTHER" id="PTHR42815:SF2">
    <property type="entry name" value="FAD-BINDING, PUTATIVE (AFU_ORTHOLOGUE AFUA_6G07600)-RELATED"/>
    <property type="match status" value="1"/>
</dbReference>
<accession>A0A9X2K4H1</accession>
<dbReference type="InterPro" id="IPR012349">
    <property type="entry name" value="Split_barrel_FMN-bd"/>
</dbReference>
<dbReference type="RefSeq" id="WP_253746604.1">
    <property type="nucleotide sequence ID" value="NZ_BAABKA010000007.1"/>
</dbReference>
<organism evidence="1 2">
    <name type="scientific">Nonomuraea thailandensis</name>
    <dbReference type="NCBI Taxonomy" id="1188745"/>
    <lineage>
        <taxon>Bacteria</taxon>
        <taxon>Bacillati</taxon>
        <taxon>Actinomycetota</taxon>
        <taxon>Actinomycetes</taxon>
        <taxon>Streptosporangiales</taxon>
        <taxon>Streptosporangiaceae</taxon>
        <taxon>Nonomuraea</taxon>
    </lineage>
</organism>
<dbReference type="Gene3D" id="2.30.110.10">
    <property type="entry name" value="Electron Transport, Fmn-binding Protein, Chain A"/>
    <property type="match status" value="1"/>
</dbReference>
<keyword evidence="2" id="KW-1185">Reference proteome</keyword>
<dbReference type="SUPFAM" id="SSF50475">
    <property type="entry name" value="FMN-binding split barrel"/>
    <property type="match status" value="1"/>
</dbReference>
<sequence>MLHRGERAVQLRAGVTAGHRGSAAVGAAVPPVAAEFLSRQRLVVIAAADGTGAPWAGALTGPPGFITAPGDRTVVADGLPGAGDPLAGAFDTGRDIGILAIEPSTRRRMRVNGRARREGARLVVHTEQVYANCPKYIQTRTYADAAPARSGTARVTGELTADQRRWIAGADTFFVATRVAGLGADASHRGGNPGFVTVSGARRLTWPDYRGNSMYMTLGNLELEPRCGLLFLDWESGHTLHLTGRARVDWDPGRAAAVPGAQRLIDFDVERVVQITGGLPQRWSFGAYSRHNPA</sequence>
<evidence type="ECO:0000313" key="2">
    <source>
        <dbReference type="Proteomes" id="UP001139648"/>
    </source>
</evidence>
<dbReference type="Proteomes" id="UP001139648">
    <property type="component" value="Unassembled WGS sequence"/>
</dbReference>
<reference evidence="1" key="1">
    <citation type="submission" date="2022-06" db="EMBL/GenBank/DDBJ databases">
        <title>Sequencing the genomes of 1000 actinobacteria strains.</title>
        <authorList>
            <person name="Klenk H.-P."/>
        </authorList>
    </citation>
    <scope>NUCLEOTIDE SEQUENCE</scope>
    <source>
        <strain evidence="1">DSM 46694</strain>
    </source>
</reference>
<gene>
    <name evidence="1" type="ORF">HD597_006295</name>
</gene>
<evidence type="ECO:0000313" key="1">
    <source>
        <dbReference type="EMBL" id="MCP2359275.1"/>
    </source>
</evidence>
<dbReference type="AlphaFoldDB" id="A0A9X2K4H1"/>
<dbReference type="EMBL" id="JAMZEB010000002">
    <property type="protein sequence ID" value="MCP2359275.1"/>
    <property type="molecule type" value="Genomic_DNA"/>
</dbReference>
<dbReference type="PANTHER" id="PTHR42815">
    <property type="entry name" value="FAD-BINDING, PUTATIVE (AFU_ORTHOLOGUE AFUA_6G07600)-RELATED"/>
    <property type="match status" value="1"/>
</dbReference>
<protein>
    <submittedName>
        <fullName evidence="1">Pyridoxine 5'-phosphate oxidase superfamily flavin-nucleotide-binding protein</fullName>
    </submittedName>
</protein>
<name>A0A9X2K4H1_9ACTN</name>
<proteinExistence type="predicted"/>
<comment type="caution">
    <text evidence="1">The sequence shown here is derived from an EMBL/GenBank/DDBJ whole genome shotgun (WGS) entry which is preliminary data.</text>
</comment>